<reference evidence="11 12" key="1">
    <citation type="submission" date="2013-08" db="EMBL/GenBank/DDBJ databases">
        <authorList>
            <person name="Weinstock G."/>
            <person name="Sodergren E."/>
            <person name="Wylie T."/>
            <person name="Fulton L."/>
            <person name="Fulton R."/>
            <person name="Fronick C."/>
            <person name="O'Laughlin M."/>
            <person name="Godfrey J."/>
            <person name="Miner T."/>
            <person name="Herter B."/>
            <person name="Appelbaum E."/>
            <person name="Cordes M."/>
            <person name="Lek S."/>
            <person name="Wollam A."/>
            <person name="Pepin K.H."/>
            <person name="Palsikar V.B."/>
            <person name="Mitreva M."/>
            <person name="Wilson R.K."/>
        </authorList>
    </citation>
    <scope>NUCLEOTIDE SEQUENCE [LARGE SCALE GENOMIC DNA]</scope>
    <source>
        <strain evidence="11 12">F0542</strain>
    </source>
</reference>
<dbReference type="Gene3D" id="3.40.50.300">
    <property type="entry name" value="P-loop containing nucleotide triphosphate hydrolases"/>
    <property type="match status" value="2"/>
</dbReference>
<dbReference type="InterPro" id="IPR003395">
    <property type="entry name" value="RecF/RecN/SMC_N"/>
</dbReference>
<proteinExistence type="inferred from homology"/>
<evidence type="ECO:0000256" key="4">
    <source>
        <dbReference type="ARBA" id="ARBA00022741"/>
    </source>
</evidence>
<comment type="caution">
    <text evidence="11">The sequence shown here is derived from an EMBL/GenBank/DDBJ whole genome shotgun (WGS) entry which is preliminary data.</text>
</comment>
<feature type="domain" description="AAA+ ATPase" evidence="10">
    <location>
        <begin position="21"/>
        <end position="529"/>
    </location>
</feature>
<name>U1QN49_9ACTO</name>
<evidence type="ECO:0000256" key="1">
    <source>
        <dbReference type="ARBA" id="ARBA00003618"/>
    </source>
</evidence>
<dbReference type="PATRIC" id="fig|1321818.3.peg.1617"/>
<evidence type="ECO:0000256" key="5">
    <source>
        <dbReference type="ARBA" id="ARBA00022763"/>
    </source>
</evidence>
<dbReference type="AlphaFoldDB" id="U1QN49"/>
<dbReference type="PANTHER" id="PTHR11059:SF0">
    <property type="entry name" value="DNA REPAIR PROTEIN RECN"/>
    <property type="match status" value="1"/>
</dbReference>
<dbReference type="PANTHER" id="PTHR11059">
    <property type="entry name" value="DNA REPAIR PROTEIN RECN"/>
    <property type="match status" value="1"/>
</dbReference>
<dbReference type="RefSeq" id="WP_021608529.1">
    <property type="nucleotide sequence ID" value="NZ_KE951889.1"/>
</dbReference>
<dbReference type="InterPro" id="IPR003593">
    <property type="entry name" value="AAA+_ATPase"/>
</dbReference>
<evidence type="ECO:0000259" key="10">
    <source>
        <dbReference type="SMART" id="SM00382"/>
    </source>
</evidence>
<evidence type="ECO:0000256" key="6">
    <source>
        <dbReference type="ARBA" id="ARBA00022840"/>
    </source>
</evidence>
<evidence type="ECO:0000256" key="9">
    <source>
        <dbReference type="SAM" id="Coils"/>
    </source>
</evidence>
<dbReference type="Pfam" id="PF02463">
    <property type="entry name" value="SMC_N"/>
    <property type="match status" value="1"/>
</dbReference>
<keyword evidence="4" id="KW-0547">Nucleotide-binding</keyword>
<comment type="function">
    <text evidence="1">May be involved in recombinational repair of damaged DNA.</text>
</comment>
<dbReference type="HOGENOM" id="CLU_018297_3_0_11"/>
<evidence type="ECO:0000256" key="2">
    <source>
        <dbReference type="ARBA" id="ARBA00009441"/>
    </source>
</evidence>
<evidence type="ECO:0000313" key="12">
    <source>
        <dbReference type="Proteomes" id="UP000016536"/>
    </source>
</evidence>
<keyword evidence="5" id="KW-0227">DNA damage</keyword>
<dbReference type="GO" id="GO:0005524">
    <property type="term" value="F:ATP binding"/>
    <property type="evidence" value="ECO:0007669"/>
    <property type="project" value="UniProtKB-KW"/>
</dbReference>
<dbReference type="SUPFAM" id="SSF52540">
    <property type="entry name" value="P-loop containing nucleoside triphosphate hydrolases"/>
    <property type="match status" value="1"/>
</dbReference>
<evidence type="ECO:0000256" key="7">
    <source>
        <dbReference type="ARBA" id="ARBA00023204"/>
    </source>
</evidence>
<dbReference type="GO" id="GO:0006310">
    <property type="term" value="P:DNA recombination"/>
    <property type="evidence" value="ECO:0007669"/>
    <property type="project" value="InterPro"/>
</dbReference>
<keyword evidence="7" id="KW-0234">DNA repair</keyword>
<dbReference type="PIRSF" id="PIRSF003128">
    <property type="entry name" value="RecN"/>
    <property type="match status" value="1"/>
</dbReference>
<evidence type="ECO:0000313" key="11">
    <source>
        <dbReference type="EMBL" id="ERH23169.1"/>
    </source>
</evidence>
<feature type="coiled-coil region" evidence="9">
    <location>
        <begin position="350"/>
        <end position="398"/>
    </location>
</feature>
<dbReference type="CDD" id="cd03241">
    <property type="entry name" value="ABC_RecN"/>
    <property type="match status" value="1"/>
</dbReference>
<dbReference type="EMBL" id="AWSE01000107">
    <property type="protein sequence ID" value="ERH23169.1"/>
    <property type="molecule type" value="Genomic_DNA"/>
</dbReference>
<comment type="similarity">
    <text evidence="2">Belongs to the RecN family.</text>
</comment>
<organism evidence="11 12">
    <name type="scientific">Actinomyces johnsonii F0542</name>
    <dbReference type="NCBI Taxonomy" id="1321818"/>
    <lineage>
        <taxon>Bacteria</taxon>
        <taxon>Bacillati</taxon>
        <taxon>Actinomycetota</taxon>
        <taxon>Actinomycetes</taxon>
        <taxon>Actinomycetales</taxon>
        <taxon>Actinomycetaceae</taxon>
        <taxon>Actinomyces</taxon>
    </lineage>
</organism>
<keyword evidence="9" id="KW-0175">Coiled coil</keyword>
<dbReference type="InterPro" id="IPR004604">
    <property type="entry name" value="DNA_recomb/repair_RecN"/>
</dbReference>
<dbReference type="GO" id="GO:0043590">
    <property type="term" value="C:bacterial nucleoid"/>
    <property type="evidence" value="ECO:0007669"/>
    <property type="project" value="TreeGrafter"/>
</dbReference>
<dbReference type="SMART" id="SM00382">
    <property type="entry name" value="AAA"/>
    <property type="match status" value="1"/>
</dbReference>
<evidence type="ECO:0000256" key="8">
    <source>
        <dbReference type="ARBA" id="ARBA00033408"/>
    </source>
</evidence>
<gene>
    <name evidence="11" type="ORF">HMPREF1979_01924</name>
</gene>
<accession>U1QN49</accession>
<sequence>MIESLHIEDLGVIEEADLPLSRGLTALTGETGAGKTMVLTSLGLLLGQRAETTIVRTGSQRSLVEGAFLVDPDSRAAARALEAGADLDDDLLLASRTVPSTGRSRAYLGGRSVPASVLSEVGGRLVSVHGQADQLRLRSAAAQRAALDSLGGPDHAALCRRYSQAYQARRQADHALEEWQASAQARDAEVAQLRTWLNALEELAARGGEDRDLTAEAERLDHAEDLRRAATGARTALSGEESAVGQAPDVVSLIACAQRDLAAESDRDPALAELAARTQRLGIDAADIAAELGGYLSSLSADPARLAQVQDRRGELARACREIGGPQEQLDDVDALLAWGERAAARLGELDGLQDTAAVLAERLAKADKELVDVGEELSRARRLLAEKLEEAVTAELEGLEMKGAQLVVSLDRLDEPGPTGLESVALELVSHPGAPALPLGKGASGGELSRIMLALEVVLADASASARPATHTRTLVFDEIDAGVGGRAAREIGRRLARLARHHQVVVVTHLAQVAAWADTHLVVRKETVSDPVTGSETGSEPPAPVLDAALWGPAEEPRENVRKSEPGRTRTQVLVVEGQERERELARMLSGHEDSQAAVRHAAELLREAVVGQSEP</sequence>
<dbReference type="GO" id="GO:0006281">
    <property type="term" value="P:DNA repair"/>
    <property type="evidence" value="ECO:0007669"/>
    <property type="project" value="UniProtKB-KW"/>
</dbReference>
<evidence type="ECO:0000256" key="3">
    <source>
        <dbReference type="ARBA" id="ARBA00021315"/>
    </source>
</evidence>
<dbReference type="InterPro" id="IPR027417">
    <property type="entry name" value="P-loop_NTPase"/>
</dbReference>
<dbReference type="NCBIfam" id="TIGR00634">
    <property type="entry name" value="recN"/>
    <property type="match status" value="1"/>
</dbReference>
<dbReference type="Proteomes" id="UP000016536">
    <property type="component" value="Unassembled WGS sequence"/>
</dbReference>
<keyword evidence="12" id="KW-1185">Reference proteome</keyword>
<dbReference type="GO" id="GO:0009432">
    <property type="term" value="P:SOS response"/>
    <property type="evidence" value="ECO:0007669"/>
    <property type="project" value="TreeGrafter"/>
</dbReference>
<keyword evidence="6" id="KW-0067">ATP-binding</keyword>
<protein>
    <recommendedName>
        <fullName evidence="3">DNA repair protein RecN</fullName>
    </recommendedName>
    <alternativeName>
        <fullName evidence="8">Recombination protein N</fullName>
    </alternativeName>
</protein>